<dbReference type="InterPro" id="IPR052812">
    <property type="entry name" value="Plant_DnaJ_domain"/>
</dbReference>
<dbReference type="InterPro" id="IPR023828">
    <property type="entry name" value="Peptidase_S8_Ser-AS"/>
</dbReference>
<keyword evidence="7" id="KW-0720">Serine protease</keyword>
<protein>
    <recommendedName>
        <fullName evidence="2">H(+)-exporting diphosphatase</fullName>
        <ecNumber evidence="2">7.1.3.1</ecNumber>
    </recommendedName>
</protein>
<dbReference type="GO" id="GO:0009678">
    <property type="term" value="F:diphosphate hydrolysis-driven proton transmembrane transporter activity"/>
    <property type="evidence" value="ECO:0007669"/>
    <property type="project" value="UniProtKB-EC"/>
</dbReference>
<evidence type="ECO:0000256" key="6">
    <source>
        <dbReference type="ARBA" id="ARBA00022801"/>
    </source>
</evidence>
<organism evidence="15 16">
    <name type="scientific">Glycine soja</name>
    <name type="common">Wild soybean</name>
    <dbReference type="NCBI Taxonomy" id="3848"/>
    <lineage>
        <taxon>Eukaryota</taxon>
        <taxon>Viridiplantae</taxon>
        <taxon>Streptophyta</taxon>
        <taxon>Embryophyta</taxon>
        <taxon>Tracheophyta</taxon>
        <taxon>Spermatophyta</taxon>
        <taxon>Magnoliopsida</taxon>
        <taxon>eudicotyledons</taxon>
        <taxon>Gunneridae</taxon>
        <taxon>Pentapetalae</taxon>
        <taxon>rosids</taxon>
        <taxon>fabids</taxon>
        <taxon>Fabales</taxon>
        <taxon>Fabaceae</taxon>
        <taxon>Papilionoideae</taxon>
        <taxon>50 kb inversion clade</taxon>
        <taxon>NPAAA clade</taxon>
        <taxon>indigoferoid/millettioid clade</taxon>
        <taxon>Phaseoleae</taxon>
        <taxon>Glycine</taxon>
        <taxon>Glycine subgen. Soja</taxon>
    </lineage>
</organism>
<dbReference type="GO" id="GO:0012505">
    <property type="term" value="C:endomembrane system"/>
    <property type="evidence" value="ECO:0007669"/>
    <property type="project" value="UniProtKB-SubCell"/>
</dbReference>
<reference evidence="15 16" key="1">
    <citation type="submission" date="2018-09" db="EMBL/GenBank/DDBJ databases">
        <title>A high-quality reference genome of wild soybean provides a powerful tool to mine soybean genomes.</title>
        <authorList>
            <person name="Xie M."/>
            <person name="Chung C.Y.L."/>
            <person name="Li M.-W."/>
            <person name="Wong F.-L."/>
            <person name="Chan T.-F."/>
            <person name="Lam H.-M."/>
        </authorList>
    </citation>
    <scope>NUCLEOTIDE SEQUENCE [LARGE SCALE GENOMIC DNA]</scope>
    <source>
        <strain evidence="16">cv. W05</strain>
        <tissue evidence="15">Hypocotyl of etiolated seedlings</tissue>
    </source>
</reference>
<evidence type="ECO:0000256" key="13">
    <source>
        <dbReference type="PROSITE-ProRule" id="PRU01240"/>
    </source>
</evidence>
<dbReference type="GO" id="GO:0004252">
    <property type="term" value="F:serine-type endopeptidase activity"/>
    <property type="evidence" value="ECO:0007669"/>
    <property type="project" value="InterPro"/>
</dbReference>
<accession>A0A445JX89</accession>
<dbReference type="EMBL" id="QZWG01000007">
    <property type="protein sequence ID" value="RZC03112.1"/>
    <property type="molecule type" value="Genomic_DNA"/>
</dbReference>
<dbReference type="InterPro" id="IPR004131">
    <property type="entry name" value="PPase-energised_H-pump"/>
</dbReference>
<dbReference type="Gene3D" id="3.50.30.30">
    <property type="match status" value="1"/>
</dbReference>
<dbReference type="Pfam" id="PF03030">
    <property type="entry name" value="H_PPase"/>
    <property type="match status" value="1"/>
</dbReference>
<feature type="domain" description="Peptidase S8/S53" evidence="14">
    <location>
        <begin position="258"/>
        <end position="360"/>
    </location>
</feature>
<keyword evidence="3" id="KW-0813">Transport</keyword>
<keyword evidence="4" id="KW-0645">Protease</keyword>
<keyword evidence="9" id="KW-1278">Translocase</keyword>
<evidence type="ECO:0000256" key="12">
    <source>
        <dbReference type="ARBA" id="ARBA00023136"/>
    </source>
</evidence>
<dbReference type="Pfam" id="PF00082">
    <property type="entry name" value="Peptidase_S8"/>
    <property type="match status" value="1"/>
</dbReference>
<dbReference type="GO" id="GO:0004427">
    <property type="term" value="F:inorganic diphosphate phosphatase activity"/>
    <property type="evidence" value="ECO:0007669"/>
    <property type="project" value="InterPro"/>
</dbReference>
<evidence type="ECO:0000313" key="15">
    <source>
        <dbReference type="EMBL" id="RZC03112.1"/>
    </source>
</evidence>
<dbReference type="EC" id="7.1.3.1" evidence="2"/>
<keyword evidence="11" id="KW-0406">Ion transport</keyword>
<dbReference type="SUPFAM" id="SSF52743">
    <property type="entry name" value="Subtilisin-like"/>
    <property type="match status" value="1"/>
</dbReference>
<evidence type="ECO:0000259" key="14">
    <source>
        <dbReference type="Pfam" id="PF00082"/>
    </source>
</evidence>
<dbReference type="Proteomes" id="UP000289340">
    <property type="component" value="Chromosome 7"/>
</dbReference>
<dbReference type="GO" id="GO:0016020">
    <property type="term" value="C:membrane"/>
    <property type="evidence" value="ECO:0007669"/>
    <property type="project" value="InterPro"/>
</dbReference>
<keyword evidence="6 15" id="KW-0378">Hydrolase</keyword>
<keyword evidence="12" id="KW-0472">Membrane</keyword>
<dbReference type="PROSITE" id="PS00138">
    <property type="entry name" value="SUBTILASE_SER"/>
    <property type="match status" value="1"/>
</dbReference>
<keyword evidence="5" id="KW-0812">Transmembrane</keyword>
<evidence type="ECO:0000313" key="16">
    <source>
        <dbReference type="Proteomes" id="UP000289340"/>
    </source>
</evidence>
<keyword evidence="16" id="KW-1185">Reference proteome</keyword>
<dbReference type="Gene3D" id="3.40.50.200">
    <property type="entry name" value="Peptidase S8/S53 domain"/>
    <property type="match status" value="1"/>
</dbReference>
<gene>
    <name evidence="15" type="ORF">D0Y65_017970</name>
</gene>
<sequence>MGGLFEAITGYGLGGSSMALFGRVGGGIYTKAADVGADLVGKVERKIPEDDPRNPAVRNIILKLGPLIWLTQKREGSMTVLDLRCSTYTYQALDADSMDMEIDLSNLGTVNTMFTALFSKMGVPIKTTISANVLEEALNGTEDSEKTGKVTSAGMYFLHFQVYRMDSTVNALAMAKDPEGAFFKRLEGLQPCEVSELKPGTHIFAVYGDNFFKSASYMIEADASSVIKYAKSHKKPTTTIKFQRTFVGIKPAPAVTIYFSRGPSASYHGVLKPDIMAPSSNVLAAYVPTELVATIGNKVMLSSGYNLLSGTSMACPHASGVAALLKAAHTKWSAAAIRSALVTTASPLDNTQNPIRDYGYPSQYASPLAIGAGQIDPNKAFFVILLCFQFSDT</sequence>
<evidence type="ECO:0000256" key="11">
    <source>
        <dbReference type="ARBA" id="ARBA00023065"/>
    </source>
</evidence>
<proteinExistence type="inferred from homology"/>
<keyword evidence="10" id="KW-1133">Transmembrane helix</keyword>
<dbReference type="InterPro" id="IPR036852">
    <property type="entry name" value="Peptidase_S8/S53_dom_sf"/>
</dbReference>
<comment type="subcellular location">
    <subcellularLocation>
        <location evidence="1">Endomembrane system</location>
        <topology evidence="1">Multi-pass membrane protein</topology>
    </subcellularLocation>
</comment>
<evidence type="ECO:0000256" key="2">
    <source>
        <dbReference type="ARBA" id="ARBA00013242"/>
    </source>
</evidence>
<dbReference type="InterPro" id="IPR000209">
    <property type="entry name" value="Peptidase_S8/S53_dom"/>
</dbReference>
<evidence type="ECO:0000256" key="4">
    <source>
        <dbReference type="ARBA" id="ARBA00022670"/>
    </source>
</evidence>
<name>A0A445JX89_GLYSO</name>
<evidence type="ECO:0000256" key="10">
    <source>
        <dbReference type="ARBA" id="ARBA00022989"/>
    </source>
</evidence>
<dbReference type="PANTHER" id="PTHR44272:SF3">
    <property type="entry name" value="J DOMAIN-CONTAINING PROTEIN"/>
    <property type="match status" value="1"/>
</dbReference>
<evidence type="ECO:0000256" key="5">
    <source>
        <dbReference type="ARBA" id="ARBA00022692"/>
    </source>
</evidence>
<dbReference type="PROSITE" id="PS51892">
    <property type="entry name" value="SUBTILASE"/>
    <property type="match status" value="1"/>
</dbReference>
<evidence type="ECO:0000256" key="7">
    <source>
        <dbReference type="ARBA" id="ARBA00022825"/>
    </source>
</evidence>
<comment type="similarity">
    <text evidence="13">Belongs to the peptidase S8 family.</text>
</comment>
<evidence type="ECO:0000256" key="1">
    <source>
        <dbReference type="ARBA" id="ARBA00004127"/>
    </source>
</evidence>
<dbReference type="PANTHER" id="PTHR44272">
    <property type="entry name" value="DNAJ DOMAIN (PROKARYOTIC HEAT SHOCK PROTEIN)"/>
    <property type="match status" value="1"/>
</dbReference>
<evidence type="ECO:0000256" key="9">
    <source>
        <dbReference type="ARBA" id="ARBA00022967"/>
    </source>
</evidence>
<evidence type="ECO:0000256" key="8">
    <source>
        <dbReference type="ARBA" id="ARBA00022842"/>
    </source>
</evidence>
<comment type="caution">
    <text evidence="13">Lacks conserved residue(s) required for the propagation of feature annotation.</text>
</comment>
<comment type="caution">
    <text evidence="15">The sequence shown here is derived from an EMBL/GenBank/DDBJ whole genome shotgun (WGS) entry which is preliminary data.</text>
</comment>
<dbReference type="GO" id="GO:0006508">
    <property type="term" value="P:proteolysis"/>
    <property type="evidence" value="ECO:0007669"/>
    <property type="project" value="UniProtKB-KW"/>
</dbReference>
<evidence type="ECO:0000256" key="3">
    <source>
        <dbReference type="ARBA" id="ARBA00022448"/>
    </source>
</evidence>
<dbReference type="AlphaFoldDB" id="A0A445JX89"/>
<keyword evidence="8" id="KW-0460">Magnesium</keyword>